<dbReference type="AlphaFoldDB" id="E5Y2D2"/>
<dbReference type="RefSeq" id="WP_005024515.1">
    <property type="nucleotide sequence ID" value="NZ_KE150239.1"/>
</dbReference>
<dbReference type="eggNOG" id="ENOG50340DS">
    <property type="taxonomic scope" value="Bacteria"/>
</dbReference>
<dbReference type="OrthoDB" id="5468611at2"/>
<evidence type="ECO:0000313" key="2">
    <source>
        <dbReference type="Proteomes" id="UP000006034"/>
    </source>
</evidence>
<comment type="caution">
    <text evidence="1">The sequence shown here is derived from an EMBL/GenBank/DDBJ whole genome shotgun (WGS) entry which is preliminary data.</text>
</comment>
<reference evidence="1 2" key="2">
    <citation type="submission" date="2013-04" db="EMBL/GenBank/DDBJ databases">
        <title>The Genome Sequence of Bilophila wadsworthia 3_1_6.</title>
        <authorList>
            <consortium name="The Broad Institute Genomics Platform"/>
            <person name="Earl A."/>
            <person name="Ward D."/>
            <person name="Feldgarden M."/>
            <person name="Gevers D."/>
            <person name="Sibley C."/>
            <person name="Strauss J."/>
            <person name="Allen-Vercoe E."/>
            <person name="Walker B."/>
            <person name="Young S."/>
            <person name="Zeng Q."/>
            <person name="Gargeya S."/>
            <person name="Fitzgerald M."/>
            <person name="Haas B."/>
            <person name="Abouelleil A."/>
            <person name="Allen A.W."/>
            <person name="Alvarado L."/>
            <person name="Arachchi H.M."/>
            <person name="Berlin A.M."/>
            <person name="Chapman S.B."/>
            <person name="Gainer-Dewar J."/>
            <person name="Goldberg J."/>
            <person name="Griggs A."/>
            <person name="Gujja S."/>
            <person name="Hansen M."/>
            <person name="Howarth C."/>
            <person name="Imamovic A."/>
            <person name="Ireland A."/>
            <person name="Larimer J."/>
            <person name="McCowan C."/>
            <person name="Murphy C."/>
            <person name="Pearson M."/>
            <person name="Poon T.W."/>
            <person name="Priest M."/>
            <person name="Roberts A."/>
            <person name="Saif S."/>
            <person name="Shea T."/>
            <person name="Sisk P."/>
            <person name="Sykes S."/>
            <person name="Wortman J."/>
            <person name="Nusbaum C."/>
            <person name="Birren B."/>
        </authorList>
    </citation>
    <scope>NUCLEOTIDE SEQUENCE [LARGE SCALE GENOMIC DNA]</scope>
    <source>
        <strain evidence="1 2">3_1_6</strain>
    </source>
</reference>
<gene>
    <name evidence="1" type="ORF">HMPREF0179_00343</name>
</gene>
<sequence length="1211" mass="131046">MPVSLQQFFNSANTVGDSASLFLQNGGESVGDTSSLHGIHKLSRSAKAEENRATVTAFLNALDQSPQFRNINADIRGMLNAKIEGGKPLTAEDVKLVRDSVLYDEALAAGRQLADGNALPAGHATSFAQFAVVRNMDISTPGGQRDAVQAYLNEKVIRQNLGPLTQLPGLGEHGAAITTALARLNQPFTGANGFFAHQLRADMEAHGTDGAFTRLQTAYRDANAATIDILSSLKDDMVGLLPQLPNGKDMIATLKEALPTLGRDNMQGLAMSFATNMPTLATPAERQDAVRGFMMRTAGKAEGIRQAMTLAGLPQNFSSALANNPAVIKHCTALLNDNPGPGVYPSQERVAEAMDIAVQVFVEDNLPLLREFALMAQDPPGDLNPPVTAETMPRYINAMLAGDVMVEQLLNDSVPMDAAFLERIADHADALNSAAHSFKGDYGADDIAAVLRNSVSMLLARRGVTQDMLPDLMKNAVDKFGPLANQFATLNGAIQRGLGGMRGLEFLKEGMTQFRSLEGHARALISLMSREQKVDMGIATPGDVDPQSEEIQRQDGELLSEFLESRFEVFGDTEQIPVMLREFARAHGLDIPRLSTTQHSALSGANRETFNAVLDELIPEQGHVVEANTDAFRAVFNSINEDGALAGLRPDAINPRPFYQGVSQALTPLLNAANEEGNAVDAAQLRQLAGDVIGAELLGLKDTLDDIGALPAERFSDADKDVMKEIAQRYGVRDAGAIAEAFTAARELPVPTGLVNLARLDQTPGRFTQAVMDVSERFCAFHERYAQLPGSEDLLPMMCDFILEGMTPDELANVSANMQSDMAHKLAGACLHIVGHPRAPRDTAPLMGATQIMNNLRQNAEYRLGHNPQVDPMYFNDEINHLCEMPGDAESPLSRLGRFAPGVITDFDVQMNRHAERLTPQQWEQLRGIHTQLAQTAQGAQDFLLPYWVESSVSDLLAALEANRGKPLSNRQIWDAMVGGPMPRGISAEHFGADLIKSVSKMYVGLLQAAAPDMPQPVMDAALMNSSSFGLSPKKLIALTRPHAHISLKDISVATGMGSLSGIDEETAYGLVTDFRRRGKNTVMQFEDRNGNGFATSPFSISDEENTSENPHFTEIIGRVRGMTHSEGQLARVMQCFSQAPLIMPRVLSTCFPGVEFSEHGNFSVSAKEQQDGSVLVDITSDPALPLILDMQIRVGTDGSHTFERLDMSRP</sequence>
<protein>
    <submittedName>
        <fullName evidence="1">Uncharacterized protein</fullName>
    </submittedName>
</protein>
<dbReference type="Proteomes" id="UP000006034">
    <property type="component" value="Unassembled WGS sequence"/>
</dbReference>
<proteinExistence type="predicted"/>
<dbReference type="HOGENOM" id="CLU_269688_0_0_7"/>
<dbReference type="GeneID" id="78086875"/>
<evidence type="ECO:0000313" key="1">
    <source>
        <dbReference type="EMBL" id="EFV45856.1"/>
    </source>
</evidence>
<dbReference type="EMBL" id="ADCP02000002">
    <property type="protein sequence ID" value="EFV45856.1"/>
    <property type="molecule type" value="Genomic_DNA"/>
</dbReference>
<organism evidence="1 2">
    <name type="scientific">Bilophila wadsworthia (strain 3_1_6)</name>
    <dbReference type="NCBI Taxonomy" id="563192"/>
    <lineage>
        <taxon>Bacteria</taxon>
        <taxon>Pseudomonadati</taxon>
        <taxon>Thermodesulfobacteriota</taxon>
        <taxon>Desulfovibrionia</taxon>
        <taxon>Desulfovibrionales</taxon>
        <taxon>Desulfovibrionaceae</taxon>
        <taxon>Bilophila</taxon>
    </lineage>
</organism>
<accession>E5Y2D2</accession>
<reference evidence="1 2" key="1">
    <citation type="submission" date="2010-10" db="EMBL/GenBank/DDBJ databases">
        <authorList>
            <consortium name="The Broad Institute Genome Sequencing Platform"/>
            <person name="Ward D."/>
            <person name="Earl A."/>
            <person name="Feldgarden M."/>
            <person name="Young S.K."/>
            <person name="Gargeya S."/>
            <person name="Zeng Q."/>
            <person name="Alvarado L."/>
            <person name="Berlin A."/>
            <person name="Bochicchio J."/>
            <person name="Chapman S.B."/>
            <person name="Chen Z."/>
            <person name="Freedman E."/>
            <person name="Gellesch M."/>
            <person name="Goldberg J."/>
            <person name="Griggs A."/>
            <person name="Gujja S."/>
            <person name="Heilman E."/>
            <person name="Heiman D."/>
            <person name="Howarth C."/>
            <person name="Mehta T."/>
            <person name="Neiman D."/>
            <person name="Pearson M."/>
            <person name="Roberts A."/>
            <person name="Saif S."/>
            <person name="Shea T."/>
            <person name="Shenoy N."/>
            <person name="Sisk P."/>
            <person name="Stolte C."/>
            <person name="Sykes S."/>
            <person name="White J."/>
            <person name="Yandava C."/>
            <person name="Allen-Vercoe E."/>
            <person name="Sibley C."/>
            <person name="Ambrose C.E."/>
            <person name="Strauss J."/>
            <person name="Daigneault M."/>
            <person name="Haas B."/>
            <person name="Nusbaum C."/>
            <person name="Birren B."/>
        </authorList>
    </citation>
    <scope>NUCLEOTIDE SEQUENCE [LARGE SCALE GENOMIC DNA]</scope>
    <source>
        <strain evidence="1 2">3_1_6</strain>
    </source>
</reference>
<keyword evidence="2" id="KW-1185">Reference proteome</keyword>
<name>E5Y2D2_BILW3</name>